<dbReference type="CDD" id="cd04725">
    <property type="entry name" value="OMP_decarboxylase_like"/>
    <property type="match status" value="1"/>
</dbReference>
<accession>E5XL21</accession>
<dbReference type="Pfam" id="PF00215">
    <property type="entry name" value="OMPdecase"/>
    <property type="match status" value="1"/>
</dbReference>
<evidence type="ECO:0000256" key="4">
    <source>
        <dbReference type="ARBA" id="ARBA00022975"/>
    </source>
</evidence>
<dbReference type="SMART" id="SM00934">
    <property type="entry name" value="OMPdecase"/>
    <property type="match status" value="1"/>
</dbReference>
<dbReference type="AlphaFoldDB" id="E5XL21"/>
<protein>
    <recommendedName>
        <fullName evidence="7">Orotidine-5'-phosphate decarboxylase</fullName>
        <ecNumber evidence="7">4.1.1.23</ecNumber>
    </recommendedName>
</protein>
<evidence type="ECO:0000256" key="6">
    <source>
        <dbReference type="ARBA" id="ARBA00049157"/>
    </source>
</evidence>
<gene>
    <name evidence="9" type="ORF">HMPREF9336_00190</name>
</gene>
<evidence type="ECO:0000313" key="9">
    <source>
        <dbReference type="EMBL" id="EFV15003.1"/>
    </source>
</evidence>
<dbReference type="eggNOG" id="COG0284">
    <property type="taxonomic scope" value="Bacteria"/>
</dbReference>
<comment type="similarity">
    <text evidence="2">Belongs to the OMP decarboxylase family. Type 2 subfamily.</text>
</comment>
<dbReference type="PROSITE" id="PS00156">
    <property type="entry name" value="OMPDECASE"/>
    <property type="match status" value="1"/>
</dbReference>
<keyword evidence="3" id="KW-0210">Decarboxylase</keyword>
<dbReference type="HOGENOM" id="CLU_060704_0_0_11"/>
<evidence type="ECO:0000259" key="8">
    <source>
        <dbReference type="SMART" id="SM00934"/>
    </source>
</evidence>
<evidence type="ECO:0000256" key="5">
    <source>
        <dbReference type="ARBA" id="ARBA00023239"/>
    </source>
</evidence>
<dbReference type="PANTHER" id="PTHR43375">
    <property type="entry name" value="OROTIDINE 5'-PHOSPHATE DECARBOXYLASE"/>
    <property type="match status" value="1"/>
</dbReference>
<dbReference type="UniPathway" id="UPA00070">
    <property type="reaction ID" value="UER00120"/>
</dbReference>
<dbReference type="STRING" id="679197.HMPREF9336_00190"/>
<dbReference type="NCBIfam" id="TIGR02127">
    <property type="entry name" value="pyrF_sub2"/>
    <property type="match status" value="1"/>
</dbReference>
<evidence type="ECO:0000256" key="1">
    <source>
        <dbReference type="ARBA" id="ARBA00004861"/>
    </source>
</evidence>
<name>E5XL21_SEGRC</name>
<evidence type="ECO:0000313" key="10">
    <source>
        <dbReference type="Proteomes" id="UP000004816"/>
    </source>
</evidence>
<dbReference type="OrthoDB" id="9808470at2"/>
<dbReference type="PANTHER" id="PTHR43375:SF1">
    <property type="entry name" value="OROTIDINE 5'-PHOSPHATE DECARBOXYLASE"/>
    <property type="match status" value="1"/>
</dbReference>
<evidence type="ECO:0000256" key="7">
    <source>
        <dbReference type="NCBIfam" id="TIGR02127"/>
    </source>
</evidence>
<comment type="pathway">
    <text evidence="1">Pyrimidine metabolism; UMP biosynthesis via de novo pathway; UMP from orotate: step 2/2.</text>
</comment>
<comment type="catalytic activity">
    <reaction evidence="6">
        <text>orotidine 5'-phosphate + H(+) = UMP + CO2</text>
        <dbReference type="Rhea" id="RHEA:11596"/>
        <dbReference type="ChEBI" id="CHEBI:15378"/>
        <dbReference type="ChEBI" id="CHEBI:16526"/>
        <dbReference type="ChEBI" id="CHEBI:57538"/>
        <dbReference type="ChEBI" id="CHEBI:57865"/>
        <dbReference type="EC" id="4.1.1.23"/>
    </reaction>
</comment>
<dbReference type="InterPro" id="IPR011995">
    <property type="entry name" value="OMPdecase_type-2"/>
</dbReference>
<dbReference type="InterPro" id="IPR011060">
    <property type="entry name" value="RibuloseP-bd_barrel"/>
</dbReference>
<keyword evidence="10" id="KW-1185">Reference proteome</keyword>
<reference evidence="9 10" key="1">
    <citation type="journal article" date="2011" name="Stand. Genomic Sci.">
        <title>High quality draft genome sequence of Segniliparus rugosus CDC 945(T)= (ATCC BAA-974(T)).</title>
        <authorList>
            <person name="Earl A.M."/>
            <person name="Desjardins C.A."/>
            <person name="Fitzgerald M.G."/>
            <person name="Arachchi H.M."/>
            <person name="Zeng Q."/>
            <person name="Mehta T."/>
            <person name="Griggs A."/>
            <person name="Birren B.W."/>
            <person name="Toney N.C."/>
            <person name="Carr J."/>
            <person name="Posey J."/>
            <person name="Butler W.R."/>
        </authorList>
    </citation>
    <scope>NUCLEOTIDE SEQUENCE [LARGE SCALE GENOMIC DNA]</scope>
    <source>
        <strain evidence="10">ATCC BAA-974 / DSM 45345 / CCUG 50838 / CIP 108380 / JCM 13579 / CDC 945</strain>
    </source>
</reference>
<comment type="caution">
    <text evidence="9">The sequence shown here is derived from an EMBL/GenBank/DDBJ whole genome shotgun (WGS) entry which is preliminary data.</text>
</comment>
<dbReference type="EC" id="4.1.1.23" evidence="7"/>
<dbReference type="GO" id="GO:0006207">
    <property type="term" value="P:'de novo' pyrimidine nucleobase biosynthetic process"/>
    <property type="evidence" value="ECO:0007669"/>
    <property type="project" value="InterPro"/>
</dbReference>
<dbReference type="InterPro" id="IPR013785">
    <property type="entry name" value="Aldolase_TIM"/>
</dbReference>
<evidence type="ECO:0000256" key="3">
    <source>
        <dbReference type="ARBA" id="ARBA00022793"/>
    </source>
</evidence>
<sequence>MTEPSFNDRARDVVAERGHLCAGVDPHPDLLAAWNLPNDPSGLAVFAQRCVDAFGDLAPAIKFQVAFFEAHGPAGLTALQVGLDAAAKTGALVIADAKRGDIDSTLQAYAQAWLAPGAPFKADAVTLSTYLGAGALRPAVVAAREAGRGVIVLAATSNAQARAVQSARLADGRTVAQSVVDEVAGWNQEPTGPGGVVVGATFDHGLDLSALNGVVLAPGLGAQGATEADVARRFPVGRERLLAAASRSLLRAGPAVGALRDAATRATDALASALGS</sequence>
<dbReference type="InterPro" id="IPR018089">
    <property type="entry name" value="OMPdecase_AS"/>
</dbReference>
<keyword evidence="5" id="KW-0456">Lyase</keyword>
<dbReference type="EMBL" id="ACZI02000003">
    <property type="protein sequence ID" value="EFV15003.1"/>
    <property type="molecule type" value="Genomic_DNA"/>
</dbReference>
<dbReference type="GO" id="GO:0004590">
    <property type="term" value="F:orotidine-5'-phosphate decarboxylase activity"/>
    <property type="evidence" value="ECO:0007669"/>
    <property type="project" value="UniProtKB-UniRule"/>
</dbReference>
<dbReference type="Gene3D" id="3.20.20.70">
    <property type="entry name" value="Aldolase class I"/>
    <property type="match status" value="1"/>
</dbReference>
<dbReference type="InterPro" id="IPR001754">
    <property type="entry name" value="OMPdeCOase_dom"/>
</dbReference>
<dbReference type="GO" id="GO:0044205">
    <property type="term" value="P:'de novo' UMP biosynthetic process"/>
    <property type="evidence" value="ECO:0007669"/>
    <property type="project" value="UniProtKB-UniPathway"/>
</dbReference>
<keyword evidence="4" id="KW-0665">Pyrimidine biosynthesis</keyword>
<organism evidence="9 10">
    <name type="scientific">Segniliparus rugosus (strain ATCC BAA-974 / DSM 45345 / CCUG 50838 / CIP 108380 / JCM 13579 / CDC 945)</name>
    <dbReference type="NCBI Taxonomy" id="679197"/>
    <lineage>
        <taxon>Bacteria</taxon>
        <taxon>Bacillati</taxon>
        <taxon>Actinomycetota</taxon>
        <taxon>Actinomycetes</taxon>
        <taxon>Mycobacteriales</taxon>
        <taxon>Segniliparaceae</taxon>
        <taxon>Segniliparus</taxon>
    </lineage>
</organism>
<dbReference type="RefSeq" id="WP_007466942.1">
    <property type="nucleotide sequence ID" value="NZ_KI391954.1"/>
</dbReference>
<evidence type="ECO:0000256" key="2">
    <source>
        <dbReference type="ARBA" id="ARBA00008847"/>
    </source>
</evidence>
<feature type="domain" description="Orotidine 5'-phosphate decarboxylase" evidence="8">
    <location>
        <begin position="19"/>
        <end position="262"/>
    </location>
</feature>
<proteinExistence type="inferred from homology"/>
<dbReference type="Proteomes" id="UP000004816">
    <property type="component" value="Unassembled WGS sequence"/>
</dbReference>
<dbReference type="SUPFAM" id="SSF51366">
    <property type="entry name" value="Ribulose-phoshate binding barrel"/>
    <property type="match status" value="1"/>
</dbReference>